<protein>
    <submittedName>
        <fullName evidence="4">CocE/NonD family hydrolase</fullName>
    </submittedName>
</protein>
<dbReference type="InterPro" id="IPR000383">
    <property type="entry name" value="Xaa-Pro-like_dom"/>
</dbReference>
<dbReference type="Proteomes" id="UP001595904">
    <property type="component" value="Unassembled WGS sequence"/>
</dbReference>
<dbReference type="Pfam" id="PF08530">
    <property type="entry name" value="PepX_C"/>
    <property type="match status" value="1"/>
</dbReference>
<dbReference type="RefSeq" id="WP_380594632.1">
    <property type="nucleotide sequence ID" value="NZ_JBHSDU010000001.1"/>
</dbReference>
<evidence type="ECO:0000313" key="5">
    <source>
        <dbReference type="Proteomes" id="UP001595904"/>
    </source>
</evidence>
<keyword evidence="2" id="KW-0732">Signal</keyword>
<dbReference type="GO" id="GO:0016787">
    <property type="term" value="F:hydrolase activity"/>
    <property type="evidence" value="ECO:0007669"/>
    <property type="project" value="UniProtKB-KW"/>
</dbReference>
<dbReference type="Gene3D" id="2.60.120.260">
    <property type="entry name" value="Galactose-binding domain-like"/>
    <property type="match status" value="1"/>
</dbReference>
<dbReference type="NCBIfam" id="TIGR00976">
    <property type="entry name" value="CocE_NonD"/>
    <property type="match status" value="1"/>
</dbReference>
<accession>A0ABV8SLW7</accession>
<gene>
    <name evidence="4" type="ORF">ACFPN2_02480</name>
</gene>
<dbReference type="InterPro" id="IPR029058">
    <property type="entry name" value="AB_hydrolase_fold"/>
</dbReference>
<evidence type="ECO:0000259" key="3">
    <source>
        <dbReference type="SMART" id="SM00939"/>
    </source>
</evidence>
<evidence type="ECO:0000256" key="2">
    <source>
        <dbReference type="SAM" id="SignalP"/>
    </source>
</evidence>
<dbReference type="Pfam" id="PF02129">
    <property type="entry name" value="Peptidase_S15"/>
    <property type="match status" value="1"/>
</dbReference>
<evidence type="ECO:0000256" key="1">
    <source>
        <dbReference type="ARBA" id="ARBA00022801"/>
    </source>
</evidence>
<evidence type="ECO:0000313" key="4">
    <source>
        <dbReference type="EMBL" id="MFC4307937.1"/>
    </source>
</evidence>
<dbReference type="InterPro" id="IPR013736">
    <property type="entry name" value="Xaa-Pro_dipept_C"/>
</dbReference>
<dbReference type="InterPro" id="IPR005674">
    <property type="entry name" value="CocE/Ser_esterase"/>
</dbReference>
<feature type="signal peptide" evidence="2">
    <location>
        <begin position="1"/>
        <end position="20"/>
    </location>
</feature>
<sequence length="636" mass="69691">MSKRALLSLLCASLPAAVLASTPAPSNRVDYSKYSEESLKSELKESAADERAVLVPMRDGVGLATNVFRPKDAKGALPTILWKTPYSELGMRGASLRYALAAVKQGYAFVIQNERGRYFSEGKYQILGYPQTDGYDALSWIAKQPWSNGKVGTLGCSSSAEWQLALAAQNHPAHAAMVPMSAGAGIGKVGRFQEQGNWYTGGVPRNLFFVWLYHVDNPLRAQLPAELDPKIRSRISQYNDLDAKKPDVVWTKQIKHLPVDTMLTDLGEPPGTFEELIKRSPADPAWRAGGLYHDDMGWGVPALWFNSWYDVSIGPNLELFNHARNANTDAEASANQYAVVAPVAHCQYAKLSSDTEVGERSMGDARFDVDGTIFAWFDRWLKGDKKAFAPSTPHVQYFTMGENAWKSSPQWPPKPAKTVRMYLRSGGGANSLYGDGRLELTAPPANEKPDQFSYDPLNPVQTVGGGDCCNGGIVIPGAFDQRAVESRADVLVYSSEPLSEPMEVTGFVDAVLKVSSSAKDTDFAVKLVDVAADGTAYIIGDTIFRARYRNGFDKPEPMTTGKIYEIRPTPMATSIRFEKGHRIRVEVTSSNFPKFVRNLNTGGANESESEPVIAKNTIHHAGEDASYVELPVVTSR</sequence>
<feature type="domain" description="Xaa-Pro dipeptidyl-peptidase C-terminal" evidence="3">
    <location>
        <begin position="374"/>
        <end position="629"/>
    </location>
</feature>
<dbReference type="SMART" id="SM00939">
    <property type="entry name" value="PepX_C"/>
    <property type="match status" value="1"/>
</dbReference>
<comment type="caution">
    <text evidence="4">The sequence shown here is derived from an EMBL/GenBank/DDBJ whole genome shotgun (WGS) entry which is preliminary data.</text>
</comment>
<dbReference type="Gene3D" id="3.40.50.1820">
    <property type="entry name" value="alpha/beta hydrolase"/>
    <property type="match status" value="1"/>
</dbReference>
<keyword evidence="5" id="KW-1185">Reference proteome</keyword>
<dbReference type="SUPFAM" id="SSF53474">
    <property type="entry name" value="alpha/beta-Hydrolases"/>
    <property type="match status" value="1"/>
</dbReference>
<dbReference type="SUPFAM" id="SSF49785">
    <property type="entry name" value="Galactose-binding domain-like"/>
    <property type="match status" value="1"/>
</dbReference>
<keyword evidence="1 4" id="KW-0378">Hydrolase</keyword>
<dbReference type="EMBL" id="JBHSDU010000001">
    <property type="protein sequence ID" value="MFC4307937.1"/>
    <property type="molecule type" value="Genomic_DNA"/>
</dbReference>
<dbReference type="Gene3D" id="1.10.3020.10">
    <property type="entry name" value="alpha-amino acid ester hydrolase ( Helical cap domain)"/>
    <property type="match status" value="1"/>
</dbReference>
<reference evidence="5" key="1">
    <citation type="journal article" date="2019" name="Int. J. Syst. Evol. Microbiol.">
        <title>The Global Catalogue of Microorganisms (GCM) 10K type strain sequencing project: providing services to taxonomists for standard genome sequencing and annotation.</title>
        <authorList>
            <consortium name="The Broad Institute Genomics Platform"/>
            <consortium name="The Broad Institute Genome Sequencing Center for Infectious Disease"/>
            <person name="Wu L."/>
            <person name="Ma J."/>
        </authorList>
    </citation>
    <scope>NUCLEOTIDE SEQUENCE [LARGE SCALE GENOMIC DNA]</scope>
    <source>
        <strain evidence="5">CGMCC 1.10759</strain>
    </source>
</reference>
<dbReference type="InterPro" id="IPR008979">
    <property type="entry name" value="Galactose-bd-like_sf"/>
</dbReference>
<proteinExistence type="predicted"/>
<organism evidence="4 5">
    <name type="scientific">Steroidobacter flavus</name>
    <dbReference type="NCBI Taxonomy" id="1842136"/>
    <lineage>
        <taxon>Bacteria</taxon>
        <taxon>Pseudomonadati</taxon>
        <taxon>Pseudomonadota</taxon>
        <taxon>Gammaproteobacteria</taxon>
        <taxon>Steroidobacterales</taxon>
        <taxon>Steroidobacteraceae</taxon>
        <taxon>Steroidobacter</taxon>
    </lineage>
</organism>
<name>A0ABV8SLW7_9GAMM</name>
<feature type="chain" id="PRO_5047145974" evidence="2">
    <location>
        <begin position="21"/>
        <end position="636"/>
    </location>
</feature>